<evidence type="ECO:0000256" key="1">
    <source>
        <dbReference type="ARBA" id="ARBA00004496"/>
    </source>
</evidence>
<feature type="repeat" description="Pumilio" evidence="6">
    <location>
        <begin position="30"/>
        <end position="65"/>
    </location>
</feature>
<keyword evidence="9" id="KW-1185">Reference proteome</keyword>
<protein>
    <recommendedName>
        <fullName evidence="7">PUM-HD domain-containing protein</fullName>
    </recommendedName>
</protein>
<organism evidence="8 9">
    <name type="scientific">Eruca vesicaria subsp. sativa</name>
    <name type="common">Garden rocket</name>
    <name type="synonym">Eruca sativa</name>
    <dbReference type="NCBI Taxonomy" id="29727"/>
    <lineage>
        <taxon>Eukaryota</taxon>
        <taxon>Viridiplantae</taxon>
        <taxon>Streptophyta</taxon>
        <taxon>Embryophyta</taxon>
        <taxon>Tracheophyta</taxon>
        <taxon>Spermatophyta</taxon>
        <taxon>Magnoliopsida</taxon>
        <taxon>eudicotyledons</taxon>
        <taxon>Gunneridae</taxon>
        <taxon>Pentapetalae</taxon>
        <taxon>rosids</taxon>
        <taxon>malvids</taxon>
        <taxon>Brassicales</taxon>
        <taxon>Brassicaceae</taxon>
        <taxon>Brassiceae</taxon>
        <taxon>Eruca</taxon>
    </lineage>
</organism>
<dbReference type="SUPFAM" id="SSF48371">
    <property type="entry name" value="ARM repeat"/>
    <property type="match status" value="1"/>
</dbReference>
<keyword evidence="5" id="KW-0694">RNA-binding</keyword>
<dbReference type="InterPro" id="IPR016024">
    <property type="entry name" value="ARM-type_fold"/>
</dbReference>
<dbReference type="GO" id="GO:0003723">
    <property type="term" value="F:RNA binding"/>
    <property type="evidence" value="ECO:0007669"/>
    <property type="project" value="UniProtKB-KW"/>
</dbReference>
<evidence type="ECO:0000313" key="8">
    <source>
        <dbReference type="EMBL" id="CAH8361305.1"/>
    </source>
</evidence>
<dbReference type="Gene3D" id="1.25.10.10">
    <property type="entry name" value="Leucine-rich Repeat Variant"/>
    <property type="match status" value="2"/>
</dbReference>
<gene>
    <name evidence="8" type="ORF">ERUC_LOCUS27061</name>
</gene>
<keyword evidence="2" id="KW-0963">Cytoplasm</keyword>
<comment type="subcellular location">
    <subcellularLocation>
        <location evidence="1">Cytoplasm</location>
    </subcellularLocation>
</comment>
<evidence type="ECO:0000256" key="6">
    <source>
        <dbReference type="PROSITE-ProRule" id="PRU00317"/>
    </source>
</evidence>
<evidence type="ECO:0000256" key="5">
    <source>
        <dbReference type="ARBA" id="ARBA00022884"/>
    </source>
</evidence>
<evidence type="ECO:0000259" key="7">
    <source>
        <dbReference type="PROSITE" id="PS50303"/>
    </source>
</evidence>
<keyword evidence="3" id="KW-0677">Repeat</keyword>
<evidence type="ECO:0000256" key="4">
    <source>
        <dbReference type="ARBA" id="ARBA00022845"/>
    </source>
</evidence>
<dbReference type="Proteomes" id="UP001642260">
    <property type="component" value="Unassembled WGS sequence"/>
</dbReference>
<dbReference type="PROSITE" id="PS50302">
    <property type="entry name" value="PUM"/>
    <property type="match status" value="3"/>
</dbReference>
<proteinExistence type="predicted"/>
<feature type="domain" description="PUM-HD" evidence="7">
    <location>
        <begin position="1"/>
        <end position="254"/>
    </location>
</feature>
<evidence type="ECO:0000313" key="9">
    <source>
        <dbReference type="Proteomes" id="UP001642260"/>
    </source>
</evidence>
<accession>A0ABC8KQ01</accession>
<sequence>MAITQHGSKYLQKILQDGTSLEAMVVIFNEVIHHLVKLMRNPFGNYLVQKLLDVCNEEQRTNIIRIVTSPRTLFVQISLEAYGTRVVQRLVESIKTTEQILLVTSALRVGFLSLATDFIYEEATRFCIDIATHNYGCPMLRTCVAYSTGQQRETITEELRSAIHYRNERFSSELKGHYEELSTQKFSSHVVQRCLTHYPESRPQIVNELISVPRFDLLVQDPYAKFVIQAALSVTEGSLHDMLVTVHSNLRKSP</sequence>
<dbReference type="EMBL" id="CAKOAT010301821">
    <property type="protein sequence ID" value="CAH8361305.1"/>
    <property type="molecule type" value="Genomic_DNA"/>
</dbReference>
<dbReference type="Pfam" id="PF22493">
    <property type="entry name" value="PUF_NOP9"/>
    <property type="match status" value="1"/>
</dbReference>
<keyword evidence="4" id="KW-0810">Translation regulation</keyword>
<reference evidence="8 9" key="1">
    <citation type="submission" date="2022-03" db="EMBL/GenBank/DDBJ databases">
        <authorList>
            <person name="Macdonald S."/>
            <person name="Ahmed S."/>
            <person name="Newling K."/>
        </authorList>
    </citation>
    <scope>NUCLEOTIDE SEQUENCE [LARGE SCALE GENOMIC DNA]</scope>
</reference>
<evidence type="ECO:0000256" key="3">
    <source>
        <dbReference type="ARBA" id="ARBA00022737"/>
    </source>
</evidence>
<dbReference type="GO" id="GO:0005737">
    <property type="term" value="C:cytoplasm"/>
    <property type="evidence" value="ECO:0007669"/>
    <property type="project" value="UniProtKB-SubCell"/>
</dbReference>
<feature type="repeat" description="Pumilio" evidence="6">
    <location>
        <begin position="173"/>
        <end position="211"/>
    </location>
</feature>
<comment type="caution">
    <text evidence="8">The sequence shown here is derived from an EMBL/GenBank/DDBJ whole genome shotgun (WGS) entry which is preliminary data.</text>
</comment>
<dbReference type="PANTHER" id="PTHR12537">
    <property type="entry name" value="RNA BINDING PROTEIN PUMILIO-RELATED"/>
    <property type="match status" value="1"/>
</dbReference>
<dbReference type="Pfam" id="PF00806">
    <property type="entry name" value="PUF"/>
    <property type="match status" value="3"/>
</dbReference>
<dbReference type="PROSITE" id="PS50303">
    <property type="entry name" value="PUM_HD"/>
    <property type="match status" value="1"/>
</dbReference>
<feature type="repeat" description="Pumilio" evidence="6">
    <location>
        <begin position="69"/>
        <end position="104"/>
    </location>
</feature>
<name>A0ABC8KQ01_ERUVS</name>
<dbReference type="AlphaFoldDB" id="A0ABC8KQ01"/>
<dbReference type="GO" id="GO:0006417">
    <property type="term" value="P:regulation of translation"/>
    <property type="evidence" value="ECO:0007669"/>
    <property type="project" value="UniProtKB-KW"/>
</dbReference>
<dbReference type="SMART" id="SM00025">
    <property type="entry name" value="Pumilio"/>
    <property type="match status" value="5"/>
</dbReference>
<dbReference type="InterPro" id="IPR033133">
    <property type="entry name" value="PUM-HD"/>
</dbReference>
<dbReference type="InterPro" id="IPR011989">
    <property type="entry name" value="ARM-like"/>
</dbReference>
<evidence type="ECO:0000256" key="2">
    <source>
        <dbReference type="ARBA" id="ARBA00022490"/>
    </source>
</evidence>
<dbReference type="InterPro" id="IPR001313">
    <property type="entry name" value="Pumilio_RNA-bd_rpt"/>
</dbReference>
<dbReference type="PANTHER" id="PTHR12537:SF169">
    <property type="entry name" value="PUMILIO HOMOLOG 8, CHLOROPLASTIC-RELATED"/>
    <property type="match status" value="1"/>
</dbReference>